<evidence type="ECO:0000256" key="6">
    <source>
        <dbReference type="ARBA" id="ARBA00023136"/>
    </source>
</evidence>
<keyword evidence="10" id="KW-1185">Reference proteome</keyword>
<protein>
    <submittedName>
        <fullName evidence="9">ABC-type nitrate/sulfonate/bicarbonate transport system, permease component</fullName>
    </submittedName>
</protein>
<gene>
    <name evidence="9" type="ORF">SAMN04490239_9115</name>
</gene>
<evidence type="ECO:0000256" key="1">
    <source>
        <dbReference type="ARBA" id="ARBA00004651"/>
    </source>
</evidence>
<dbReference type="OrthoDB" id="3173654at2"/>
<comment type="subcellular location">
    <subcellularLocation>
        <location evidence="1 7">Cell membrane</location>
        <topology evidence="1 7">Multi-pass membrane protein</topology>
    </subcellularLocation>
</comment>
<feature type="transmembrane region" description="Helical" evidence="7">
    <location>
        <begin position="238"/>
        <end position="259"/>
    </location>
</feature>
<sequence>MTTLTRTPRPPAATSPWFPLPQRRLATRAVVVVAALAGWQLAVQSGLLPSSSIPTATQSLSALASMTTTPEFWMTLGQTAVGWVAGLALCVVLAVPVGLLIGTSGFLTRSTRLMIDFLRTIPAVALTPVLLLILGSTMEMKVLLVVFGACWPLLTSTVDGVHNVDPVAADTVRSLRLSRFDRMTQLVLPSALPFVVTGLRTSAAIALMLTTAAEYLGSAPGLGKSLGIAQQAGGVDVMFAWLMVAGLLGVALNVVFLHLERRVIPWSPANRETVK</sequence>
<evidence type="ECO:0000256" key="7">
    <source>
        <dbReference type="RuleBase" id="RU363032"/>
    </source>
</evidence>
<dbReference type="Pfam" id="PF00528">
    <property type="entry name" value="BPD_transp_1"/>
    <property type="match status" value="1"/>
</dbReference>
<name>A0A1H5CBZ2_9NOCA</name>
<evidence type="ECO:0000259" key="8">
    <source>
        <dbReference type="PROSITE" id="PS50928"/>
    </source>
</evidence>
<dbReference type="CDD" id="cd06261">
    <property type="entry name" value="TM_PBP2"/>
    <property type="match status" value="1"/>
</dbReference>
<feature type="transmembrane region" description="Helical" evidence="7">
    <location>
        <begin position="113"/>
        <end position="136"/>
    </location>
</feature>
<dbReference type="Proteomes" id="UP000183561">
    <property type="component" value="Unassembled WGS sequence"/>
</dbReference>
<keyword evidence="6 7" id="KW-0472">Membrane</keyword>
<proteinExistence type="inferred from homology"/>
<keyword evidence="4 7" id="KW-0812">Transmembrane</keyword>
<feature type="domain" description="ABC transmembrane type-1" evidence="8">
    <location>
        <begin position="76"/>
        <end position="260"/>
    </location>
</feature>
<comment type="similarity">
    <text evidence="7">Belongs to the binding-protein-dependent transport system permease family.</text>
</comment>
<dbReference type="GO" id="GO:0055085">
    <property type="term" value="P:transmembrane transport"/>
    <property type="evidence" value="ECO:0007669"/>
    <property type="project" value="InterPro"/>
</dbReference>
<keyword evidence="5 7" id="KW-1133">Transmembrane helix</keyword>
<evidence type="ECO:0000256" key="4">
    <source>
        <dbReference type="ARBA" id="ARBA00022692"/>
    </source>
</evidence>
<dbReference type="InterPro" id="IPR000515">
    <property type="entry name" value="MetI-like"/>
</dbReference>
<evidence type="ECO:0000256" key="3">
    <source>
        <dbReference type="ARBA" id="ARBA00022475"/>
    </source>
</evidence>
<dbReference type="InterPro" id="IPR035906">
    <property type="entry name" value="MetI-like_sf"/>
</dbReference>
<dbReference type="PROSITE" id="PS50928">
    <property type="entry name" value="ABC_TM1"/>
    <property type="match status" value="1"/>
</dbReference>
<evidence type="ECO:0000313" key="9">
    <source>
        <dbReference type="EMBL" id="SED64303.1"/>
    </source>
</evidence>
<dbReference type="PANTHER" id="PTHR30151">
    <property type="entry name" value="ALKANE SULFONATE ABC TRANSPORTER-RELATED, MEMBRANE SUBUNIT"/>
    <property type="match status" value="1"/>
</dbReference>
<dbReference type="AlphaFoldDB" id="A0A1H5CBZ2"/>
<dbReference type="SUPFAM" id="SSF161098">
    <property type="entry name" value="MetI-like"/>
    <property type="match status" value="1"/>
</dbReference>
<feature type="transmembrane region" description="Helical" evidence="7">
    <location>
        <begin position="186"/>
        <end position="209"/>
    </location>
</feature>
<dbReference type="RefSeq" id="WP_083395881.1">
    <property type="nucleotide sequence ID" value="NZ_FNSV01000005.1"/>
</dbReference>
<dbReference type="Gene3D" id="1.10.3720.10">
    <property type="entry name" value="MetI-like"/>
    <property type="match status" value="1"/>
</dbReference>
<evidence type="ECO:0000256" key="2">
    <source>
        <dbReference type="ARBA" id="ARBA00022448"/>
    </source>
</evidence>
<dbReference type="EMBL" id="FNSV01000005">
    <property type="protein sequence ID" value="SED64303.1"/>
    <property type="molecule type" value="Genomic_DNA"/>
</dbReference>
<keyword evidence="3" id="KW-1003">Cell membrane</keyword>
<feature type="transmembrane region" description="Helical" evidence="7">
    <location>
        <begin position="80"/>
        <end position="101"/>
    </location>
</feature>
<evidence type="ECO:0000313" key="10">
    <source>
        <dbReference type="Proteomes" id="UP000183561"/>
    </source>
</evidence>
<dbReference type="PANTHER" id="PTHR30151:SF41">
    <property type="entry name" value="ABC TRANSPORTER PERMEASE PROTEIN"/>
    <property type="match status" value="1"/>
</dbReference>
<evidence type="ECO:0000256" key="5">
    <source>
        <dbReference type="ARBA" id="ARBA00022989"/>
    </source>
</evidence>
<organism evidence="9 10">
    <name type="scientific">Rhodococcus koreensis</name>
    <dbReference type="NCBI Taxonomy" id="99653"/>
    <lineage>
        <taxon>Bacteria</taxon>
        <taxon>Bacillati</taxon>
        <taxon>Actinomycetota</taxon>
        <taxon>Actinomycetes</taxon>
        <taxon>Mycobacteriales</taxon>
        <taxon>Nocardiaceae</taxon>
        <taxon>Rhodococcus</taxon>
    </lineage>
</organism>
<dbReference type="GO" id="GO:0005886">
    <property type="term" value="C:plasma membrane"/>
    <property type="evidence" value="ECO:0007669"/>
    <property type="project" value="UniProtKB-SubCell"/>
</dbReference>
<accession>A0A1H5CBZ2</accession>
<keyword evidence="2 7" id="KW-0813">Transport</keyword>
<reference evidence="10" key="1">
    <citation type="submission" date="2016-10" db="EMBL/GenBank/DDBJ databases">
        <authorList>
            <person name="Varghese N."/>
            <person name="Submissions S."/>
        </authorList>
    </citation>
    <scope>NUCLEOTIDE SEQUENCE [LARGE SCALE GENOMIC DNA]</scope>
    <source>
        <strain evidence="10">DSM 44498</strain>
    </source>
</reference>